<keyword evidence="1" id="KW-0732">Signal</keyword>
<feature type="signal peptide" evidence="1">
    <location>
        <begin position="1"/>
        <end position="23"/>
    </location>
</feature>
<organism evidence="2">
    <name type="scientific">Amphimedon queenslandica</name>
    <name type="common">Sponge</name>
    <dbReference type="NCBI Taxonomy" id="400682"/>
    <lineage>
        <taxon>Eukaryota</taxon>
        <taxon>Metazoa</taxon>
        <taxon>Porifera</taxon>
        <taxon>Demospongiae</taxon>
        <taxon>Heteroscleromorpha</taxon>
        <taxon>Haplosclerida</taxon>
        <taxon>Niphatidae</taxon>
        <taxon>Amphimedon</taxon>
    </lineage>
</organism>
<dbReference type="InParanoid" id="A0A1X7SID7"/>
<dbReference type="AlphaFoldDB" id="A0A1X7SID7"/>
<dbReference type="OrthoDB" id="4062651at2759"/>
<evidence type="ECO:0000313" key="2">
    <source>
        <dbReference type="EnsemblMetazoa" id="Aqu2.1.01801_001"/>
    </source>
</evidence>
<reference evidence="2" key="1">
    <citation type="submission" date="2017-05" db="UniProtKB">
        <authorList>
            <consortium name="EnsemblMetazoa"/>
        </authorList>
    </citation>
    <scope>IDENTIFICATION</scope>
</reference>
<sequence length="93" mass="10079">MPALFCISLLLLGSLSFFECVSSQSVAPDDADPHCLNIPIRNVTFPNERILLDSQNYRSAFLVGLEGENRTWLTIDYDGGGVGRPGAASFVDS</sequence>
<name>A0A1X7SID7_AMPQE</name>
<protein>
    <submittedName>
        <fullName evidence="2">Uncharacterized protein</fullName>
    </submittedName>
</protein>
<accession>A0A1X7SID7</accession>
<proteinExistence type="predicted"/>
<feature type="chain" id="PRO_5012394864" evidence="1">
    <location>
        <begin position="24"/>
        <end position="93"/>
    </location>
</feature>
<dbReference type="EnsemblMetazoa" id="Aqu2.1.01801_001">
    <property type="protein sequence ID" value="Aqu2.1.01801_001"/>
    <property type="gene ID" value="Aqu2.1.01801"/>
</dbReference>
<evidence type="ECO:0000256" key="1">
    <source>
        <dbReference type="SAM" id="SignalP"/>
    </source>
</evidence>